<reference evidence="2" key="1">
    <citation type="journal article" date="2015" name="Nat. Genet.">
        <title>The genome and transcriptome of the zoonotic hookworm Ancylostoma ceylanicum identify infection-specific gene families.</title>
        <authorList>
            <person name="Schwarz E.M."/>
            <person name="Hu Y."/>
            <person name="Antoshechkin I."/>
            <person name="Miller M.M."/>
            <person name="Sternberg P.W."/>
            <person name="Aroian R.V."/>
        </authorList>
    </citation>
    <scope>NUCLEOTIDE SEQUENCE</scope>
    <source>
        <strain evidence="2">HY135</strain>
    </source>
</reference>
<accession>A0A016UFJ1</accession>
<gene>
    <name evidence="1" type="primary">Acey_s0042.g689</name>
    <name evidence="1" type="ORF">Y032_0042g689</name>
</gene>
<evidence type="ECO:0000313" key="1">
    <source>
        <dbReference type="EMBL" id="EYC14059.1"/>
    </source>
</evidence>
<protein>
    <submittedName>
        <fullName evidence="1">Uncharacterized protein</fullName>
    </submittedName>
</protein>
<dbReference type="Proteomes" id="UP000024635">
    <property type="component" value="Unassembled WGS sequence"/>
</dbReference>
<proteinExistence type="predicted"/>
<dbReference type="EMBL" id="JARK01001378">
    <property type="protein sequence ID" value="EYC14059.1"/>
    <property type="molecule type" value="Genomic_DNA"/>
</dbReference>
<comment type="caution">
    <text evidence="1">The sequence shown here is derived from an EMBL/GenBank/DDBJ whole genome shotgun (WGS) entry which is preliminary data.</text>
</comment>
<name>A0A016UFJ1_9BILA</name>
<keyword evidence="2" id="KW-1185">Reference proteome</keyword>
<evidence type="ECO:0000313" key="2">
    <source>
        <dbReference type="Proteomes" id="UP000024635"/>
    </source>
</evidence>
<organism evidence="1 2">
    <name type="scientific">Ancylostoma ceylanicum</name>
    <dbReference type="NCBI Taxonomy" id="53326"/>
    <lineage>
        <taxon>Eukaryota</taxon>
        <taxon>Metazoa</taxon>
        <taxon>Ecdysozoa</taxon>
        <taxon>Nematoda</taxon>
        <taxon>Chromadorea</taxon>
        <taxon>Rhabditida</taxon>
        <taxon>Rhabditina</taxon>
        <taxon>Rhabditomorpha</taxon>
        <taxon>Strongyloidea</taxon>
        <taxon>Ancylostomatidae</taxon>
        <taxon>Ancylostomatinae</taxon>
        <taxon>Ancylostoma</taxon>
    </lineage>
</organism>
<dbReference type="AlphaFoldDB" id="A0A016UFJ1"/>
<sequence length="163" mass="18486">MGLLMRLHSHSAAFLLWFSNHINNLADVLSFSGKIPRTQFWWNWPLPVAWSSRGFSPAYFLDFAFLGNPAISGKSTSCASRTSGQRNPFQRFCGFSRENCHNNPLFSKTCFEGNCSIAKLFRITEKRISTEGYIAWAPGGEINDQTLYNNLCPPGKYIYLVLM</sequence>